<dbReference type="InterPro" id="IPR039304">
    <property type="entry name" value="DNAAF3"/>
</dbReference>
<dbReference type="InterPro" id="IPR028235">
    <property type="entry name" value="DNAAF3_C"/>
</dbReference>
<feature type="domain" description="Dynein assembly factor 3 C-terminal" evidence="6">
    <location>
        <begin position="147"/>
        <end position="418"/>
    </location>
</feature>
<keyword evidence="3" id="KW-0970">Cilium biogenesis/degradation</keyword>
<keyword evidence="2" id="KW-0963">Cytoplasm</keyword>
<evidence type="ECO:0000313" key="8">
    <source>
        <dbReference type="RefSeq" id="XP_022244064.1"/>
    </source>
</evidence>
<protein>
    <submittedName>
        <fullName evidence="8">Dynein assembly factor 3, axonemal-like isoform X1</fullName>
    </submittedName>
</protein>
<name>A0ABM1SKA8_LIMPO</name>
<evidence type="ECO:0000259" key="6">
    <source>
        <dbReference type="Pfam" id="PF14740"/>
    </source>
</evidence>
<organism evidence="7 8">
    <name type="scientific">Limulus polyphemus</name>
    <name type="common">Atlantic horseshoe crab</name>
    <dbReference type="NCBI Taxonomy" id="6850"/>
    <lineage>
        <taxon>Eukaryota</taxon>
        <taxon>Metazoa</taxon>
        <taxon>Ecdysozoa</taxon>
        <taxon>Arthropoda</taxon>
        <taxon>Chelicerata</taxon>
        <taxon>Merostomata</taxon>
        <taxon>Xiphosura</taxon>
        <taxon>Limulidae</taxon>
        <taxon>Limulus</taxon>
    </lineage>
</organism>
<dbReference type="Pfam" id="PF14740">
    <property type="entry name" value="DUF4471"/>
    <property type="match status" value="1"/>
</dbReference>
<dbReference type="RefSeq" id="XP_022244064.1">
    <property type="nucleotide sequence ID" value="XM_022388356.1"/>
</dbReference>
<evidence type="ECO:0000256" key="2">
    <source>
        <dbReference type="ARBA" id="ARBA00022490"/>
    </source>
</evidence>
<comment type="subcellular location">
    <subcellularLocation>
        <location evidence="4">Dynein axonemal particle</location>
    </subcellularLocation>
</comment>
<evidence type="ECO:0000313" key="7">
    <source>
        <dbReference type="Proteomes" id="UP000694941"/>
    </source>
</evidence>
<dbReference type="GeneID" id="106461406"/>
<sequence>MNTGFGKIVWWGFSPALNFLNESYISDRSERMKMSDEKMESLHILVVGAADSRHLLKTIAKSYEHTNLPFEMYVVENSIESYARQLMLLGIAFEQAKSLQEKTELLLEVFGNTLIRQSTLNYIQNKSSELIRMVTDFEELKQKMPFINLEALKYKERDSLESVFKFWRNPDSTLFDISKYWDLRLRHLLGPRFDSRDGVFDWDYNMKILNKGASIISSSEYKYWRKTGIAFHLREGDYNGPNKTLTSEHENQQYIRRGYWGDVVSSPYLAFGIECEDKEYLKKSNNIHCKTAQDVSARNVTAMMYELKYSRPYKNCTENIFGEREENHKGDLNMFQISFLPVNFISDLNKKACYQKLFDIVYFSNSMVHHFVPEFSTLLKRNAVVLVETAKFILDLTSEQEAEYIKKVTNMAEAAGCEYLDCMAVRWSAAIENEATEVGKEGTGGIL</sequence>
<evidence type="ECO:0000259" key="5">
    <source>
        <dbReference type="Pfam" id="PF14737"/>
    </source>
</evidence>
<feature type="domain" description="DUF4470" evidence="5">
    <location>
        <begin position="10"/>
        <end position="115"/>
    </location>
</feature>
<reference evidence="8" key="1">
    <citation type="submission" date="2025-08" db="UniProtKB">
        <authorList>
            <consortium name="RefSeq"/>
        </authorList>
    </citation>
    <scope>IDENTIFICATION</scope>
    <source>
        <tissue evidence="8">Muscle</tissue>
    </source>
</reference>
<dbReference type="PANTHER" id="PTHR22118:SF14">
    <property type="entry name" value="DYNEIN AXONEMAL ASSEMBLY FACTOR 3"/>
    <property type="match status" value="1"/>
</dbReference>
<accession>A0ABM1SKA8</accession>
<comment type="similarity">
    <text evidence="1">Belongs to the DNAAF3 family.</text>
</comment>
<proteinExistence type="inferred from homology"/>
<dbReference type="Pfam" id="PF14737">
    <property type="entry name" value="DUF4470"/>
    <property type="match status" value="1"/>
</dbReference>
<evidence type="ECO:0000256" key="4">
    <source>
        <dbReference type="ARBA" id="ARBA00024190"/>
    </source>
</evidence>
<gene>
    <name evidence="8" type="primary">LOC106461406</name>
</gene>
<evidence type="ECO:0000256" key="3">
    <source>
        <dbReference type="ARBA" id="ARBA00022794"/>
    </source>
</evidence>
<dbReference type="InterPro" id="IPR027974">
    <property type="entry name" value="DUF4470"/>
</dbReference>
<evidence type="ECO:0000256" key="1">
    <source>
        <dbReference type="ARBA" id="ARBA00010449"/>
    </source>
</evidence>
<dbReference type="Proteomes" id="UP000694941">
    <property type="component" value="Unplaced"/>
</dbReference>
<dbReference type="PANTHER" id="PTHR22118">
    <property type="entry name" value="DYNEIN ASSEMBLY FACTOR 3, AXONEMAL"/>
    <property type="match status" value="1"/>
</dbReference>
<keyword evidence="7" id="KW-1185">Reference proteome</keyword>